<accession>A0A066RL94</accession>
<dbReference type="AlphaFoldDB" id="A0A066RL94"/>
<evidence type="ECO:0000313" key="2">
    <source>
        <dbReference type="Proteomes" id="UP000027192"/>
    </source>
</evidence>
<evidence type="ECO:0000313" key="1">
    <source>
        <dbReference type="EMBL" id="KDM91180.1"/>
    </source>
</evidence>
<reference evidence="1 2" key="1">
    <citation type="submission" date="2014-04" db="EMBL/GenBank/DDBJ databases">
        <title>Draft genome sequence of Photobacterium halotolerans S2753: a solonamide, ngercheumicin and holomycin producer.</title>
        <authorList>
            <person name="Machado H.R."/>
            <person name="Gram L."/>
        </authorList>
    </citation>
    <scope>NUCLEOTIDE SEQUENCE [LARGE SCALE GENOMIC DNA]</scope>
    <source>
        <strain evidence="1 2">S2753</strain>
    </source>
</reference>
<dbReference type="STRING" id="1654360.EA58_13605"/>
<sequence>MYSRRFDTPLSHFSPDALQSELYAMLDPASRTWLQVARDKILDCRTLDHAMNALILTSAMARRKLGEAELKYQPEGTHWQVDQAGRLLLLLTLRSIVPAVQWGELLFSLYRQFDENEKIVTVRALDWLGENHELNPIAMETTRTNDINLFAALALNNSYPVKYFNERAFHQLVLKALFLDLNIQQIEGLPLRQSPELTQLCVDLTDERLHATREVPPSIWLGMRYRYLTDTAKQTYMRFVFSESEAHQHYTLLALVNNGGQDCPPEFWRKLSHLQSSMSDATRMLADRLLSQFSFKRSHSSFPTTGHSHHEIL</sequence>
<organism evidence="1 2">
    <name type="scientific">Photobacterium galatheae</name>
    <dbReference type="NCBI Taxonomy" id="1654360"/>
    <lineage>
        <taxon>Bacteria</taxon>
        <taxon>Pseudomonadati</taxon>
        <taxon>Pseudomonadota</taxon>
        <taxon>Gammaproteobacteria</taxon>
        <taxon>Vibrionales</taxon>
        <taxon>Vibrionaceae</taxon>
        <taxon>Photobacterium</taxon>
    </lineage>
</organism>
<dbReference type="NCBIfam" id="NF035938">
    <property type="entry name" value="EboA_domain"/>
    <property type="match status" value="1"/>
</dbReference>
<dbReference type="InterPro" id="IPR047715">
    <property type="entry name" value="EboA_dom"/>
</dbReference>
<gene>
    <name evidence="1" type="ORF">EA58_13605</name>
</gene>
<protein>
    <submittedName>
        <fullName evidence="1">Uncharacterized protein</fullName>
    </submittedName>
</protein>
<dbReference type="EMBL" id="JMIB01000026">
    <property type="protein sequence ID" value="KDM91180.1"/>
    <property type="molecule type" value="Genomic_DNA"/>
</dbReference>
<keyword evidence="2" id="KW-1185">Reference proteome</keyword>
<comment type="caution">
    <text evidence="1">The sequence shown here is derived from an EMBL/GenBank/DDBJ whole genome shotgun (WGS) entry which is preliminary data.</text>
</comment>
<name>A0A066RL94_9GAMM</name>
<dbReference type="OrthoDB" id="325673at2"/>
<proteinExistence type="predicted"/>
<dbReference type="Proteomes" id="UP000027192">
    <property type="component" value="Unassembled WGS sequence"/>
</dbReference>
<dbReference type="RefSeq" id="WP_051642080.1">
    <property type="nucleotide sequence ID" value="NZ_JAGSGC010000009.1"/>
</dbReference>